<dbReference type="Proteomes" id="UP000307510">
    <property type="component" value="Unassembled WGS sequence"/>
</dbReference>
<dbReference type="CDD" id="cd05232">
    <property type="entry name" value="UDP_G4E_4_SDR_e"/>
    <property type="match status" value="1"/>
</dbReference>
<comment type="caution">
    <text evidence="2">The sequence shown here is derived from an EMBL/GenBank/DDBJ whole genome shotgun (WGS) entry which is preliminary data.</text>
</comment>
<protein>
    <submittedName>
        <fullName evidence="2">SDR family oxidoreductase</fullName>
    </submittedName>
</protein>
<evidence type="ECO:0000259" key="1">
    <source>
        <dbReference type="Pfam" id="PF01370"/>
    </source>
</evidence>
<dbReference type="PANTHER" id="PTHR48079:SF6">
    <property type="entry name" value="NAD(P)-BINDING DOMAIN-CONTAINING PROTEIN-RELATED"/>
    <property type="match status" value="1"/>
</dbReference>
<organism evidence="2 3">
    <name type="scientific">Pseudomonas nitroreducens</name>
    <dbReference type="NCBI Taxonomy" id="46680"/>
    <lineage>
        <taxon>Bacteria</taxon>
        <taxon>Pseudomonadati</taxon>
        <taxon>Pseudomonadota</taxon>
        <taxon>Gammaproteobacteria</taxon>
        <taxon>Pseudomonadales</taxon>
        <taxon>Pseudomonadaceae</taxon>
        <taxon>Pseudomonas</taxon>
    </lineage>
</organism>
<gene>
    <name evidence="2" type="ORF">FEA48_17995</name>
</gene>
<evidence type="ECO:0000313" key="2">
    <source>
        <dbReference type="EMBL" id="TLP72181.1"/>
    </source>
</evidence>
<evidence type="ECO:0000313" key="3">
    <source>
        <dbReference type="Proteomes" id="UP000307510"/>
    </source>
</evidence>
<dbReference type="InterPro" id="IPR051783">
    <property type="entry name" value="NAD(P)-dependent_oxidoreduct"/>
</dbReference>
<dbReference type="RefSeq" id="WP_138215033.1">
    <property type="nucleotide sequence ID" value="NZ_VASG01000005.1"/>
</dbReference>
<name>A0A5R9A0G4_PSENT</name>
<dbReference type="SUPFAM" id="SSF51735">
    <property type="entry name" value="NAD(P)-binding Rossmann-fold domains"/>
    <property type="match status" value="1"/>
</dbReference>
<dbReference type="GO" id="GO:0004029">
    <property type="term" value="F:aldehyde dehydrogenase (NAD+) activity"/>
    <property type="evidence" value="ECO:0007669"/>
    <property type="project" value="TreeGrafter"/>
</dbReference>
<dbReference type="Pfam" id="PF01370">
    <property type="entry name" value="Epimerase"/>
    <property type="match status" value="1"/>
</dbReference>
<accession>A0A5R9A0G4</accession>
<dbReference type="GO" id="GO:0005737">
    <property type="term" value="C:cytoplasm"/>
    <property type="evidence" value="ECO:0007669"/>
    <property type="project" value="TreeGrafter"/>
</dbReference>
<dbReference type="PANTHER" id="PTHR48079">
    <property type="entry name" value="PROTEIN YEEZ"/>
    <property type="match status" value="1"/>
</dbReference>
<dbReference type="Gene3D" id="3.40.50.720">
    <property type="entry name" value="NAD(P)-binding Rossmann-like Domain"/>
    <property type="match status" value="1"/>
</dbReference>
<dbReference type="InterPro" id="IPR036291">
    <property type="entry name" value="NAD(P)-bd_dom_sf"/>
</dbReference>
<sequence>MKVLLTGASGFVGRGVLVRLCQEDSVQVRVAQRGAIAPYPEGVEVALIDGLSVAQSWTQALQGVDVVIHCAARVHVMDEQAADSLAEFRAVNVEATRHLAQQAAAAGAKRFVFVSSIKVNGEETVPGHPFTADAEPQPQDPYGQSKLEAEQALFDVARQTGLEVAVVRPPLVYGPGVSANFASLMRALQRRLPLPFGSIDNRRSLVARDNLVDLLLLCARHPAAAGQVFLVSDGEDMSTAQLCRGLSKALGVRPRLLPVPAALLRLLGLLTGRSQQVQRLLGSLQVDISTTRSRLGWTPPVSVEQALREAAQGCAQEQGR</sequence>
<feature type="domain" description="NAD-dependent epimerase/dehydratase" evidence="1">
    <location>
        <begin position="3"/>
        <end position="229"/>
    </location>
</feature>
<reference evidence="2 3" key="1">
    <citation type="submission" date="2019-05" db="EMBL/GenBank/DDBJ databases">
        <authorList>
            <person name="Moore K."/>
            <person name="O'Neill P."/>
            <person name="Farbos A."/>
            <person name="Studholme D.J."/>
        </authorList>
    </citation>
    <scope>NUCLEOTIDE SEQUENCE [LARGE SCALE GENOMIC DNA]</scope>
    <source>
        <strain evidence="2 3">DSM 9128</strain>
    </source>
</reference>
<dbReference type="InterPro" id="IPR001509">
    <property type="entry name" value="Epimerase_deHydtase"/>
</dbReference>
<dbReference type="EMBL" id="VASG01000005">
    <property type="protein sequence ID" value="TLP72181.1"/>
    <property type="molecule type" value="Genomic_DNA"/>
</dbReference>
<dbReference type="AlphaFoldDB" id="A0A5R9A0G4"/>
<reference evidence="3" key="2">
    <citation type="submission" date="2019-06" db="EMBL/GenBank/DDBJ databases">
        <title>AzeR, a transcriptional regulator that responds to azelaic acid in Pseudomonas nitroreducens.</title>
        <authorList>
            <person name="Bez C."/>
            <person name="Javvadi S.G."/>
            <person name="Bertani I."/>
            <person name="Devescovi G."/>
            <person name="Studholme D.J."/>
            <person name="Geller A."/>
            <person name="Levy A."/>
            <person name="Venturi V."/>
        </authorList>
    </citation>
    <scope>NUCLEOTIDE SEQUENCE [LARGE SCALE GENOMIC DNA]</scope>
    <source>
        <strain evidence="3">DSM 9128</strain>
    </source>
</reference>
<proteinExistence type="predicted"/>